<reference evidence="2 3" key="2">
    <citation type="submission" date="2015-02" db="EMBL/GenBank/DDBJ databases">
        <title>The complete genome of Sphingomonas hengshuiensis sp. WHSC-8 isolated from soil of Hengshui Lake.</title>
        <authorList>
            <person name="Wei S."/>
            <person name="Guo J."/>
            <person name="Su C."/>
            <person name="Wu R."/>
            <person name="Zhang Z."/>
            <person name="Liang K."/>
            <person name="Li H."/>
            <person name="Wang T."/>
            <person name="Liu H."/>
            <person name="Zhang C."/>
            <person name="Li Z."/>
            <person name="Wang Q."/>
            <person name="Meng J."/>
        </authorList>
    </citation>
    <scope>NUCLEOTIDE SEQUENCE [LARGE SCALE GENOMIC DNA]</scope>
    <source>
        <strain evidence="2 3">WHSC-8</strain>
    </source>
</reference>
<dbReference type="InterPro" id="IPR009875">
    <property type="entry name" value="PilZ_domain"/>
</dbReference>
<dbReference type="Gene3D" id="2.40.10.220">
    <property type="entry name" value="predicted glycosyltransferase like domains"/>
    <property type="match status" value="1"/>
</dbReference>
<organism evidence="2 3">
    <name type="scientific">Sphingomonas hengshuiensis</name>
    <dbReference type="NCBI Taxonomy" id="1609977"/>
    <lineage>
        <taxon>Bacteria</taxon>
        <taxon>Pseudomonadati</taxon>
        <taxon>Pseudomonadota</taxon>
        <taxon>Alphaproteobacteria</taxon>
        <taxon>Sphingomonadales</taxon>
        <taxon>Sphingomonadaceae</taxon>
        <taxon>Sphingomonas</taxon>
    </lineage>
</organism>
<dbReference type="AlphaFoldDB" id="A0A7U4J7F3"/>
<keyword evidence="3" id="KW-1185">Reference proteome</keyword>
<feature type="domain" description="PilZ" evidence="1">
    <location>
        <begin position="14"/>
        <end position="100"/>
    </location>
</feature>
<name>A0A7U4J7F3_9SPHN</name>
<accession>A0A7U4J7F3</accession>
<dbReference type="EMBL" id="CP010836">
    <property type="protein sequence ID" value="AJP71618.1"/>
    <property type="molecule type" value="Genomic_DNA"/>
</dbReference>
<dbReference type="OrthoDB" id="9795572at2"/>
<dbReference type="Pfam" id="PF07238">
    <property type="entry name" value="PilZ"/>
    <property type="match status" value="1"/>
</dbReference>
<evidence type="ECO:0000313" key="3">
    <source>
        <dbReference type="Proteomes" id="UP000032300"/>
    </source>
</evidence>
<dbReference type="RefSeq" id="WP_044331347.1">
    <property type="nucleotide sequence ID" value="NZ_CP010836.1"/>
</dbReference>
<evidence type="ECO:0000259" key="1">
    <source>
        <dbReference type="Pfam" id="PF07238"/>
    </source>
</evidence>
<dbReference type="GO" id="GO:0035438">
    <property type="term" value="F:cyclic-di-GMP binding"/>
    <property type="evidence" value="ECO:0007669"/>
    <property type="project" value="InterPro"/>
</dbReference>
<gene>
    <name evidence="2" type="ORF">TS85_07200</name>
</gene>
<reference evidence="2 3" key="1">
    <citation type="journal article" date="2015" name="Int. J. Syst. Evol. Microbiol.">
        <title>Sphingomonas hengshuiensis sp. nov., isolated from lake wetland.</title>
        <authorList>
            <person name="Wei S."/>
            <person name="Wang T."/>
            <person name="Liu H."/>
            <person name="Zhang C."/>
            <person name="Guo J."/>
            <person name="Wang Q."/>
            <person name="Liang K."/>
            <person name="Zhang Z."/>
        </authorList>
    </citation>
    <scope>NUCLEOTIDE SEQUENCE [LARGE SCALE GENOMIC DNA]</scope>
    <source>
        <strain evidence="2 3">WHSC-8</strain>
    </source>
</reference>
<dbReference type="Proteomes" id="UP000032300">
    <property type="component" value="Chromosome"/>
</dbReference>
<protein>
    <submittedName>
        <fullName evidence="2">Pilus assembly protein PilZ</fullName>
    </submittedName>
</protein>
<dbReference type="KEGG" id="sphi:TS85_07200"/>
<dbReference type="SUPFAM" id="SSF141371">
    <property type="entry name" value="PilZ domain-like"/>
    <property type="match status" value="1"/>
</dbReference>
<proteinExistence type="predicted"/>
<evidence type="ECO:0000313" key="2">
    <source>
        <dbReference type="EMBL" id="AJP71618.1"/>
    </source>
</evidence>
<sequence length="102" mass="11022">MFAAEFEPAETLGRRRSMRAPVSLDARIGRGGLDRALCKVTDLSAHGARIQTFSELRAGSMIWLALPKVGHVGARVVWADDFEAGLEFSTALSVEAFESLTA</sequence>